<organism evidence="2 3">
    <name type="scientific">Prunus dulcis</name>
    <name type="common">Almond</name>
    <name type="synonym">Amygdalus dulcis</name>
    <dbReference type="NCBI Taxonomy" id="3755"/>
    <lineage>
        <taxon>Eukaryota</taxon>
        <taxon>Viridiplantae</taxon>
        <taxon>Streptophyta</taxon>
        <taxon>Embryophyta</taxon>
        <taxon>Tracheophyta</taxon>
        <taxon>Spermatophyta</taxon>
        <taxon>Magnoliopsida</taxon>
        <taxon>eudicotyledons</taxon>
        <taxon>Gunneridae</taxon>
        <taxon>Pentapetalae</taxon>
        <taxon>rosids</taxon>
        <taxon>fabids</taxon>
        <taxon>Rosales</taxon>
        <taxon>Rosaceae</taxon>
        <taxon>Amygdaloideae</taxon>
        <taxon>Amygdaleae</taxon>
        <taxon>Prunus</taxon>
    </lineage>
</organism>
<evidence type="ECO:0000313" key="3">
    <source>
        <dbReference type="Proteomes" id="UP001054821"/>
    </source>
</evidence>
<comment type="caution">
    <text evidence="2">The sequence shown here is derived from an EMBL/GenBank/DDBJ whole genome shotgun (WGS) entry which is preliminary data.</text>
</comment>
<reference evidence="2 3" key="1">
    <citation type="journal article" date="2022" name="G3 (Bethesda)">
        <title>Whole-genome sequence and methylome profiling of the almond [Prunus dulcis (Mill.) D.A. Webb] cultivar 'Nonpareil'.</title>
        <authorList>
            <person name="D'Amico-Willman K.M."/>
            <person name="Ouma W.Z."/>
            <person name="Meulia T."/>
            <person name="Sideli G.M."/>
            <person name="Gradziel T.M."/>
            <person name="Fresnedo-Ramirez J."/>
        </authorList>
    </citation>
    <scope>NUCLEOTIDE SEQUENCE [LARGE SCALE GENOMIC DNA]</scope>
    <source>
        <strain evidence="2">Clone GOH B32 T37-40</strain>
    </source>
</reference>
<feature type="domain" description="Reverse transcriptase Ty1/copia-type" evidence="1">
    <location>
        <begin position="93"/>
        <end position="168"/>
    </location>
</feature>
<evidence type="ECO:0000259" key="1">
    <source>
        <dbReference type="Pfam" id="PF07727"/>
    </source>
</evidence>
<accession>A0AAD4YV26</accession>
<dbReference type="Proteomes" id="UP001054821">
    <property type="component" value="Chromosome 6"/>
</dbReference>
<dbReference type="AlphaFoldDB" id="A0AAD4YV26"/>
<name>A0AAD4YV26_PRUDU</name>
<protein>
    <recommendedName>
        <fullName evidence="1">Reverse transcriptase Ty1/copia-type domain-containing protein</fullName>
    </recommendedName>
</protein>
<sequence length="249" mass="28020">MNESLIAKVKEKAKAKKGGEASIEAVSGCTILVLFLLCERTNIIQPILCKEKETPAILKWSLVELHTRFNQIKDLNEAEGIFKTHKKRKTTREEDDTVEKLDFKNAFLHGDLKEEIYMNPLPGIPVNSKEGVVCKLRKTLYGLKQSPIVWFGRFAASMKKFGDDQAEMKNLLKYLVRGLHLIAMGMVTPSSAQGDDKYAASSWNQKRAKIGVRHLIVSGMDFSSKHSFCIEDFVDKTEETSLEGSPRSP</sequence>
<evidence type="ECO:0000313" key="2">
    <source>
        <dbReference type="EMBL" id="KAI5322431.1"/>
    </source>
</evidence>
<keyword evidence="3" id="KW-1185">Reference proteome</keyword>
<dbReference type="EMBL" id="JAJFAZ020000006">
    <property type="protein sequence ID" value="KAI5322431.1"/>
    <property type="molecule type" value="Genomic_DNA"/>
</dbReference>
<dbReference type="InterPro" id="IPR013103">
    <property type="entry name" value="RVT_2"/>
</dbReference>
<gene>
    <name evidence="2" type="ORF">L3X38_031503</name>
</gene>
<dbReference type="Pfam" id="PF07727">
    <property type="entry name" value="RVT_2"/>
    <property type="match status" value="1"/>
</dbReference>
<proteinExistence type="predicted"/>